<organism evidence="2 3">
    <name type="scientific">Ceriporiopsis subvermispora (strain B)</name>
    <name type="common">White-rot fungus</name>
    <name type="synonym">Gelatoporia subvermispora</name>
    <dbReference type="NCBI Taxonomy" id="914234"/>
    <lineage>
        <taxon>Eukaryota</taxon>
        <taxon>Fungi</taxon>
        <taxon>Dikarya</taxon>
        <taxon>Basidiomycota</taxon>
        <taxon>Agaricomycotina</taxon>
        <taxon>Agaricomycetes</taxon>
        <taxon>Polyporales</taxon>
        <taxon>Gelatoporiaceae</taxon>
        <taxon>Gelatoporia</taxon>
    </lineage>
</organism>
<evidence type="ECO:0000313" key="2">
    <source>
        <dbReference type="EMBL" id="EMD35564.1"/>
    </source>
</evidence>
<reference evidence="2 3" key="1">
    <citation type="journal article" date="2012" name="Proc. Natl. Acad. Sci. U.S.A.">
        <title>Comparative genomics of Ceriporiopsis subvermispora and Phanerochaete chrysosporium provide insight into selective ligninolysis.</title>
        <authorList>
            <person name="Fernandez-Fueyo E."/>
            <person name="Ruiz-Duenas F.J."/>
            <person name="Ferreira P."/>
            <person name="Floudas D."/>
            <person name="Hibbett D.S."/>
            <person name="Canessa P."/>
            <person name="Larrondo L.F."/>
            <person name="James T.Y."/>
            <person name="Seelenfreund D."/>
            <person name="Lobos S."/>
            <person name="Polanco R."/>
            <person name="Tello M."/>
            <person name="Honda Y."/>
            <person name="Watanabe T."/>
            <person name="Watanabe T."/>
            <person name="Ryu J.S."/>
            <person name="Kubicek C.P."/>
            <person name="Schmoll M."/>
            <person name="Gaskell J."/>
            <person name="Hammel K.E."/>
            <person name="St John F.J."/>
            <person name="Vanden Wymelenberg A."/>
            <person name="Sabat G."/>
            <person name="Splinter BonDurant S."/>
            <person name="Syed K."/>
            <person name="Yadav J.S."/>
            <person name="Doddapaneni H."/>
            <person name="Subramanian V."/>
            <person name="Lavin J.L."/>
            <person name="Oguiza J.A."/>
            <person name="Perez G."/>
            <person name="Pisabarro A.G."/>
            <person name="Ramirez L."/>
            <person name="Santoyo F."/>
            <person name="Master E."/>
            <person name="Coutinho P.M."/>
            <person name="Henrissat B."/>
            <person name="Lombard V."/>
            <person name="Magnuson J.K."/>
            <person name="Kuees U."/>
            <person name="Hori C."/>
            <person name="Igarashi K."/>
            <person name="Samejima M."/>
            <person name="Held B.W."/>
            <person name="Barry K.W."/>
            <person name="LaButti K.M."/>
            <person name="Lapidus A."/>
            <person name="Lindquist E.A."/>
            <person name="Lucas S.M."/>
            <person name="Riley R."/>
            <person name="Salamov A.A."/>
            <person name="Hoffmeister D."/>
            <person name="Schwenk D."/>
            <person name="Hadar Y."/>
            <person name="Yarden O."/>
            <person name="de Vries R.P."/>
            <person name="Wiebenga A."/>
            <person name="Stenlid J."/>
            <person name="Eastwood D."/>
            <person name="Grigoriev I.V."/>
            <person name="Berka R.M."/>
            <person name="Blanchette R.A."/>
            <person name="Kersten P."/>
            <person name="Martinez A.T."/>
            <person name="Vicuna R."/>
            <person name="Cullen D."/>
        </authorList>
    </citation>
    <scope>NUCLEOTIDE SEQUENCE [LARGE SCALE GENOMIC DNA]</scope>
    <source>
        <strain evidence="2 3">B</strain>
    </source>
</reference>
<dbReference type="OrthoDB" id="3233932at2759"/>
<evidence type="ECO:0000313" key="3">
    <source>
        <dbReference type="Proteomes" id="UP000016930"/>
    </source>
</evidence>
<evidence type="ECO:0000256" key="1">
    <source>
        <dbReference type="SAM" id="MobiDB-lite"/>
    </source>
</evidence>
<gene>
    <name evidence="2" type="ORF">CERSUDRAFT_116299</name>
</gene>
<dbReference type="AlphaFoldDB" id="M2PHL7"/>
<dbReference type="HOGENOM" id="CLU_2209718_0_0_1"/>
<dbReference type="EMBL" id="KB445800">
    <property type="protein sequence ID" value="EMD35564.1"/>
    <property type="molecule type" value="Genomic_DNA"/>
</dbReference>
<name>M2PHL7_CERS8</name>
<keyword evidence="3" id="KW-1185">Reference proteome</keyword>
<accession>M2PHL7</accession>
<proteinExistence type="predicted"/>
<feature type="region of interest" description="Disordered" evidence="1">
    <location>
        <begin position="1"/>
        <end position="107"/>
    </location>
</feature>
<sequence>MVDKVRSKSNEQIIEEQDRDLQEKSLYTAPRTFNPAGETVLERESGVNESGLEDFPKTRGIRQVTVGRTGQTGGGANSQWIPPEEGADENRQWGNPSTDFEGPLEGQ</sequence>
<dbReference type="Proteomes" id="UP000016930">
    <property type="component" value="Unassembled WGS sequence"/>
</dbReference>
<protein>
    <submittedName>
        <fullName evidence="2">Uncharacterized protein</fullName>
    </submittedName>
</protein>